<name>A0AAD5MFE3_PARTN</name>
<feature type="region of interest" description="Disordered" evidence="1">
    <location>
        <begin position="29"/>
        <end position="59"/>
    </location>
</feature>
<gene>
    <name evidence="2" type="ORF">KIN20_003284</name>
</gene>
<organism evidence="2 3">
    <name type="scientific">Parelaphostrongylus tenuis</name>
    <name type="common">Meningeal worm</name>
    <dbReference type="NCBI Taxonomy" id="148309"/>
    <lineage>
        <taxon>Eukaryota</taxon>
        <taxon>Metazoa</taxon>
        <taxon>Ecdysozoa</taxon>
        <taxon>Nematoda</taxon>
        <taxon>Chromadorea</taxon>
        <taxon>Rhabditida</taxon>
        <taxon>Rhabditina</taxon>
        <taxon>Rhabditomorpha</taxon>
        <taxon>Strongyloidea</taxon>
        <taxon>Metastrongylidae</taxon>
        <taxon>Parelaphostrongylus</taxon>
    </lineage>
</organism>
<proteinExistence type="predicted"/>
<comment type="caution">
    <text evidence="2">The sequence shown here is derived from an EMBL/GenBank/DDBJ whole genome shotgun (WGS) entry which is preliminary data.</text>
</comment>
<accession>A0AAD5MFE3</accession>
<dbReference type="EMBL" id="JAHQIW010000422">
    <property type="protein sequence ID" value="KAJ1348066.1"/>
    <property type="molecule type" value="Genomic_DNA"/>
</dbReference>
<reference evidence="2" key="1">
    <citation type="submission" date="2021-06" db="EMBL/GenBank/DDBJ databases">
        <title>Parelaphostrongylus tenuis whole genome reference sequence.</title>
        <authorList>
            <person name="Garwood T.J."/>
            <person name="Larsen P.A."/>
            <person name="Fountain-Jones N.M."/>
            <person name="Garbe J.R."/>
            <person name="Macchietto M.G."/>
            <person name="Kania S.A."/>
            <person name="Gerhold R.W."/>
            <person name="Richards J.E."/>
            <person name="Wolf T.M."/>
        </authorList>
    </citation>
    <scope>NUCLEOTIDE SEQUENCE</scope>
    <source>
        <strain evidence="2">MNPRO001-30</strain>
        <tissue evidence="2">Meninges</tissue>
    </source>
</reference>
<keyword evidence="3" id="KW-1185">Reference proteome</keyword>
<evidence type="ECO:0000313" key="2">
    <source>
        <dbReference type="EMBL" id="KAJ1348066.1"/>
    </source>
</evidence>
<dbReference type="Proteomes" id="UP001196413">
    <property type="component" value="Unassembled WGS sequence"/>
</dbReference>
<evidence type="ECO:0000256" key="1">
    <source>
        <dbReference type="SAM" id="MobiDB-lite"/>
    </source>
</evidence>
<evidence type="ECO:0000313" key="3">
    <source>
        <dbReference type="Proteomes" id="UP001196413"/>
    </source>
</evidence>
<dbReference type="AlphaFoldDB" id="A0AAD5MFE3"/>
<sequence length="98" mass="9943">MSVTVGHCQAGGVRNVAIACPVKVASRVASNGGDAPATGSGGSQTTTTQECTADNRGSPSALRRLEQHEIAATSTSQSPNAEVQVLKAVLDVDHLTGW</sequence>
<protein>
    <submittedName>
        <fullName evidence="2">Uncharacterized protein</fullName>
    </submittedName>
</protein>